<reference evidence="2" key="2">
    <citation type="submission" date="2021-09" db="EMBL/GenBank/DDBJ databases">
        <authorList>
            <person name="Gilroy R."/>
        </authorList>
    </citation>
    <scope>NUCLEOTIDE SEQUENCE</scope>
    <source>
        <strain evidence="2">CHK171-7178</strain>
    </source>
</reference>
<dbReference type="SUPFAM" id="SSF51182">
    <property type="entry name" value="RmlC-like cupins"/>
    <property type="match status" value="1"/>
</dbReference>
<gene>
    <name evidence="2" type="ORF">K8V56_08315</name>
</gene>
<dbReference type="AlphaFoldDB" id="A0A921KEA8"/>
<evidence type="ECO:0000259" key="1">
    <source>
        <dbReference type="Pfam" id="PF17954"/>
    </source>
</evidence>
<dbReference type="Gene3D" id="2.60.120.10">
    <property type="entry name" value="Jelly Rolls"/>
    <property type="match status" value="1"/>
</dbReference>
<comment type="caution">
    <text evidence="2">The sequence shown here is derived from an EMBL/GenBank/DDBJ whole genome shotgun (WGS) entry which is preliminary data.</text>
</comment>
<evidence type="ECO:0000313" key="3">
    <source>
        <dbReference type="Proteomes" id="UP000698173"/>
    </source>
</evidence>
<feature type="domain" description="Quercetin 2,3-dioxygenase C-terminal cupin" evidence="1">
    <location>
        <begin position="32"/>
        <end position="115"/>
    </location>
</feature>
<protein>
    <recommendedName>
        <fullName evidence="1">Quercetin 2,3-dioxygenase C-terminal cupin domain-containing protein</fullName>
    </recommendedName>
</protein>
<dbReference type="EMBL" id="DYWT01000137">
    <property type="protein sequence ID" value="HJF31769.1"/>
    <property type="molecule type" value="Genomic_DNA"/>
</dbReference>
<dbReference type="InterPro" id="IPR014710">
    <property type="entry name" value="RmlC-like_jellyroll"/>
</dbReference>
<dbReference type="Pfam" id="PF17954">
    <property type="entry name" value="Pirin_C_2"/>
    <property type="match status" value="1"/>
</dbReference>
<dbReference type="Proteomes" id="UP000698173">
    <property type="component" value="Unassembled WGS sequence"/>
</dbReference>
<evidence type="ECO:0000313" key="2">
    <source>
        <dbReference type="EMBL" id="HJF31769.1"/>
    </source>
</evidence>
<accession>A0A921KEA8</accession>
<organism evidence="2 3">
    <name type="scientific">Sporosarcina psychrophila</name>
    <name type="common">Bacillus psychrophilus</name>
    <dbReference type="NCBI Taxonomy" id="1476"/>
    <lineage>
        <taxon>Bacteria</taxon>
        <taxon>Bacillati</taxon>
        <taxon>Bacillota</taxon>
        <taxon>Bacilli</taxon>
        <taxon>Bacillales</taxon>
        <taxon>Caryophanaceae</taxon>
        <taxon>Sporosarcina</taxon>
    </lineage>
</organism>
<reference evidence="2" key="1">
    <citation type="journal article" date="2021" name="PeerJ">
        <title>Extensive microbial diversity within the chicken gut microbiome revealed by metagenomics and culture.</title>
        <authorList>
            <person name="Gilroy R."/>
            <person name="Ravi A."/>
            <person name="Getino M."/>
            <person name="Pursley I."/>
            <person name="Horton D.L."/>
            <person name="Alikhan N.F."/>
            <person name="Baker D."/>
            <person name="Gharbi K."/>
            <person name="Hall N."/>
            <person name="Watson M."/>
            <person name="Adriaenssens E.M."/>
            <person name="Foster-Nyarko E."/>
            <person name="Jarju S."/>
            <person name="Secka A."/>
            <person name="Antonio M."/>
            <person name="Oren A."/>
            <person name="Chaudhuri R.R."/>
            <person name="La Ragione R."/>
            <person name="Hildebrand F."/>
            <person name="Pallen M.J."/>
        </authorList>
    </citation>
    <scope>NUCLEOTIDE SEQUENCE</scope>
    <source>
        <strain evidence="2">CHK171-7178</strain>
    </source>
</reference>
<dbReference type="InterPro" id="IPR011051">
    <property type="entry name" value="RmlC_Cupin_sf"/>
</dbReference>
<proteinExistence type="predicted"/>
<dbReference type="InterPro" id="IPR041602">
    <property type="entry name" value="Quercetinase_C"/>
</dbReference>
<sequence length="134" mass="14676">MLLIFIISKVVDLQPRVQFAKAAEQNDSGWNLIAGPKEAGAPLEIRQQIRVYDVHGQAGDFYKVIGIAGMTPWFYVMDGKAQVDAYSLEKGDSITGELEELVLVKLLADTTLVLFLVSLKASVTFAGNFSGIKR</sequence>
<name>A0A921KEA8_SPOPS</name>